<feature type="region of interest" description="Disordered" evidence="1">
    <location>
        <begin position="25"/>
        <end position="52"/>
    </location>
</feature>
<feature type="domain" description="DUF305" evidence="3">
    <location>
        <begin position="53"/>
        <end position="199"/>
    </location>
</feature>
<feature type="signal peptide" evidence="2">
    <location>
        <begin position="1"/>
        <end position="29"/>
    </location>
</feature>
<evidence type="ECO:0000313" key="4">
    <source>
        <dbReference type="EMBL" id="KZS60520.1"/>
    </source>
</evidence>
<dbReference type="Gene3D" id="1.20.1260.10">
    <property type="match status" value="1"/>
</dbReference>
<keyword evidence="2" id="KW-0732">Signal</keyword>
<dbReference type="PANTHER" id="PTHR36933">
    <property type="entry name" value="SLL0788 PROTEIN"/>
    <property type="match status" value="1"/>
</dbReference>
<dbReference type="Proteomes" id="UP000077342">
    <property type="component" value="Unassembled WGS sequence"/>
</dbReference>
<dbReference type="RefSeq" id="WP_075511762.1">
    <property type="nucleotide sequence ID" value="NZ_CP089224.1"/>
</dbReference>
<feature type="chain" id="PRO_5038748837" evidence="2">
    <location>
        <begin position="30"/>
        <end position="202"/>
    </location>
</feature>
<keyword evidence="5" id="KW-1185">Reference proteome</keyword>
<dbReference type="InterPro" id="IPR005183">
    <property type="entry name" value="DUF305_CopM-like"/>
</dbReference>
<accession>A0A163YK57</accession>
<organism evidence="4 5">
    <name type="scientific">Mycobacterium ostraviense</name>
    <dbReference type="NCBI Taxonomy" id="2738409"/>
    <lineage>
        <taxon>Bacteria</taxon>
        <taxon>Bacillati</taxon>
        <taxon>Actinomycetota</taxon>
        <taxon>Actinomycetes</taxon>
        <taxon>Mycobacteriales</taxon>
        <taxon>Mycobacteriaceae</taxon>
        <taxon>Mycobacterium</taxon>
    </lineage>
</organism>
<proteinExistence type="predicted"/>
<dbReference type="PROSITE" id="PS51257">
    <property type="entry name" value="PROKAR_LIPOPROTEIN"/>
    <property type="match status" value="1"/>
</dbReference>
<dbReference type="InterPro" id="IPR012347">
    <property type="entry name" value="Ferritin-like"/>
</dbReference>
<dbReference type="AlphaFoldDB" id="A0A163YK57"/>
<gene>
    <name evidence="4" type="ORF">A4G28_21900</name>
</gene>
<evidence type="ECO:0000259" key="3">
    <source>
        <dbReference type="Pfam" id="PF03713"/>
    </source>
</evidence>
<dbReference type="Pfam" id="PF03713">
    <property type="entry name" value="DUF305"/>
    <property type="match status" value="1"/>
</dbReference>
<feature type="compositionally biased region" description="Low complexity" evidence="1">
    <location>
        <begin position="29"/>
        <end position="43"/>
    </location>
</feature>
<dbReference type="EMBL" id="LWCI01000125">
    <property type="protein sequence ID" value="KZS60520.1"/>
    <property type="molecule type" value="Genomic_DNA"/>
</dbReference>
<dbReference type="PANTHER" id="PTHR36933:SF1">
    <property type="entry name" value="SLL0788 PROTEIN"/>
    <property type="match status" value="1"/>
</dbReference>
<name>A0A163YK57_9MYCO</name>
<comment type="caution">
    <text evidence="4">The sequence shown here is derived from an EMBL/GenBank/DDBJ whole genome shotgun (WGS) entry which is preliminary data.</text>
</comment>
<protein>
    <submittedName>
        <fullName evidence="4">DUF305 domain-containing protein</fullName>
    </submittedName>
</protein>
<sequence>MRQRFFTVIAAALAALLTLTACNSSRDQAGSSTTSASHSSGSTLPPGAHNDTDVAFAKDMIPHHQQAIQMSEIMLSKDGVDPRVIRLANQIKTAQGPEVQQLQAWLDQWGQPTMPSHSGMPAMGENSGMMSEQDMQALKNARGVEASTLFLTQMIQHHKGAIMMARNEINSGENPQVIALAQSIVTNQQQEIQTIQDILNSL</sequence>
<reference evidence="5" key="1">
    <citation type="submission" date="2016-04" db="EMBL/GenBank/DDBJ databases">
        <authorList>
            <person name="Strapagiel D."/>
            <person name="Borowka P."/>
            <person name="Marciniak B."/>
            <person name="Bakula Z."/>
            <person name="Van Ingen J."/>
            <person name="Safianowska A."/>
            <person name="Dziadek J."/>
            <person name="Jagielski T."/>
        </authorList>
    </citation>
    <scope>NUCLEOTIDE SEQUENCE [LARGE SCALE GENOMIC DNA]</scope>
    <source>
        <strain evidence="5">1010001458</strain>
    </source>
</reference>
<evidence type="ECO:0000313" key="5">
    <source>
        <dbReference type="Proteomes" id="UP000077342"/>
    </source>
</evidence>
<evidence type="ECO:0000256" key="2">
    <source>
        <dbReference type="SAM" id="SignalP"/>
    </source>
</evidence>
<evidence type="ECO:0000256" key="1">
    <source>
        <dbReference type="SAM" id="MobiDB-lite"/>
    </source>
</evidence>